<gene>
    <name evidence="1" type="ORF">CB4_03513</name>
</gene>
<evidence type="ECO:0000313" key="1">
    <source>
        <dbReference type="EMBL" id="BAU29326.1"/>
    </source>
</evidence>
<name>A0A0U5BMB0_9BACL</name>
<evidence type="ECO:0000313" key="2">
    <source>
        <dbReference type="Proteomes" id="UP000217696"/>
    </source>
</evidence>
<dbReference type="KEGG" id="asoc:CB4_03513"/>
<reference evidence="1 2" key="1">
    <citation type="submission" date="2015-12" db="EMBL/GenBank/DDBJ databases">
        <title>Genome sequence of Aneurinibacillus soli.</title>
        <authorList>
            <person name="Lee J.S."/>
            <person name="Lee K.C."/>
            <person name="Kim K.K."/>
            <person name="Lee B.W."/>
        </authorList>
    </citation>
    <scope>NUCLEOTIDE SEQUENCE [LARGE SCALE GENOMIC DNA]</scope>
    <source>
        <strain evidence="1 2">CB4</strain>
    </source>
</reference>
<keyword evidence="2" id="KW-1185">Reference proteome</keyword>
<protein>
    <submittedName>
        <fullName evidence="1">Uncharacterized protein</fullName>
    </submittedName>
</protein>
<accession>A0A0U5BMB0</accession>
<dbReference type="AlphaFoldDB" id="A0A0U5BMB0"/>
<dbReference type="Proteomes" id="UP000217696">
    <property type="component" value="Chromosome"/>
</dbReference>
<proteinExistence type="predicted"/>
<sequence length="150" mass="17499">MLLSVGLYNAYQKFCTPYGAWEINWKFKSPSPSEMNDVINTIGGFPAEGETYTICKYSDYKLKKILKTNNWAKMDDKSYDMIKKKVNHFQNTVSSIHIGQEEKFKKIFLNNPVTFTKDSLYFLKSNSDGSYFLSILNPNENKVYILEWVQ</sequence>
<dbReference type="EMBL" id="AP017312">
    <property type="protein sequence ID" value="BAU29326.1"/>
    <property type="molecule type" value="Genomic_DNA"/>
</dbReference>
<organism evidence="1 2">
    <name type="scientific">Aneurinibacillus soli</name>
    <dbReference type="NCBI Taxonomy" id="1500254"/>
    <lineage>
        <taxon>Bacteria</taxon>
        <taxon>Bacillati</taxon>
        <taxon>Bacillota</taxon>
        <taxon>Bacilli</taxon>
        <taxon>Bacillales</taxon>
        <taxon>Paenibacillaceae</taxon>
        <taxon>Aneurinibacillus group</taxon>
        <taxon>Aneurinibacillus</taxon>
    </lineage>
</organism>